<accession>A0ABN6J2P0</accession>
<feature type="domain" description="Transposase IS116/IS110/IS902 C-terminal" evidence="1">
    <location>
        <begin position="50"/>
        <end position="135"/>
    </location>
</feature>
<dbReference type="InterPro" id="IPR003346">
    <property type="entry name" value="Transposase_20"/>
</dbReference>
<dbReference type="PANTHER" id="PTHR33055:SF15">
    <property type="entry name" value="TRANSPOSASE-RELATED"/>
    <property type="match status" value="1"/>
</dbReference>
<dbReference type="RefSeq" id="WP_224033790.1">
    <property type="nucleotide sequence ID" value="NZ_AP024849.1"/>
</dbReference>
<dbReference type="Proteomes" id="UP000824633">
    <property type="component" value="Chromosome"/>
</dbReference>
<gene>
    <name evidence="2" type="ORF">psyc5s11_35200</name>
</gene>
<evidence type="ECO:0000259" key="1">
    <source>
        <dbReference type="Pfam" id="PF02371"/>
    </source>
</evidence>
<keyword evidence="3" id="KW-1185">Reference proteome</keyword>
<evidence type="ECO:0000313" key="2">
    <source>
        <dbReference type="EMBL" id="BCZ47453.1"/>
    </source>
</evidence>
<dbReference type="InterPro" id="IPR047650">
    <property type="entry name" value="Transpos_IS110"/>
</dbReference>
<dbReference type="NCBIfam" id="NF033542">
    <property type="entry name" value="transpos_IS110"/>
    <property type="match status" value="1"/>
</dbReference>
<proteinExistence type="predicted"/>
<organism evidence="2 3">
    <name type="scientific">Clostridium gelidum</name>
    <dbReference type="NCBI Taxonomy" id="704125"/>
    <lineage>
        <taxon>Bacteria</taxon>
        <taxon>Bacillati</taxon>
        <taxon>Bacillota</taxon>
        <taxon>Clostridia</taxon>
        <taxon>Eubacteriales</taxon>
        <taxon>Clostridiaceae</taxon>
        <taxon>Clostridium</taxon>
    </lineage>
</organism>
<name>A0ABN6J2P0_9CLOT</name>
<dbReference type="PANTHER" id="PTHR33055">
    <property type="entry name" value="TRANSPOSASE FOR INSERTION SEQUENCE ELEMENT IS1111A"/>
    <property type="match status" value="1"/>
</dbReference>
<protein>
    <recommendedName>
        <fullName evidence="1">Transposase IS116/IS110/IS902 C-terminal domain-containing protein</fullName>
    </recommendedName>
</protein>
<evidence type="ECO:0000313" key="3">
    <source>
        <dbReference type="Proteomes" id="UP000824633"/>
    </source>
</evidence>
<dbReference type="Pfam" id="PF02371">
    <property type="entry name" value="Transposase_20"/>
    <property type="match status" value="1"/>
</dbReference>
<sequence>MQLKNTFGIKIAQDAFKFQLKQLIDQVLFLEKQIKSLDIEIEFYYSQFDSHLTSIPGIGHVTSAIILSEIGDIKRFKNSSSLVAYAGIDPTVKQSGQFLSNNNKMSKRGSPYLRRALFLAASTCTLHDSPLNEYYNKKRSEGKHHLTAVGAVANKLTHIVFAIMRDNKDYVPMA</sequence>
<dbReference type="EMBL" id="AP024849">
    <property type="protein sequence ID" value="BCZ47453.1"/>
    <property type="molecule type" value="Genomic_DNA"/>
</dbReference>
<reference evidence="3" key="1">
    <citation type="submission" date="2021-07" db="EMBL/GenBank/DDBJ databases">
        <title>Complete genome sequencing of a Clostridium isolate.</title>
        <authorList>
            <person name="Ueki A."/>
            <person name="Tonouchi A."/>
        </authorList>
    </citation>
    <scope>NUCLEOTIDE SEQUENCE [LARGE SCALE GENOMIC DNA]</scope>
    <source>
        <strain evidence="3">C5S11</strain>
    </source>
</reference>